<dbReference type="Proteomes" id="UP000299102">
    <property type="component" value="Unassembled WGS sequence"/>
</dbReference>
<accession>A0A4C1W434</accession>
<dbReference type="EMBL" id="BGZK01000459">
    <property type="protein sequence ID" value="GBP44837.1"/>
    <property type="molecule type" value="Genomic_DNA"/>
</dbReference>
<dbReference type="OrthoDB" id="10066767at2759"/>
<evidence type="ECO:0000313" key="2">
    <source>
        <dbReference type="Proteomes" id="UP000299102"/>
    </source>
</evidence>
<protein>
    <submittedName>
        <fullName evidence="1">Uncharacterized protein</fullName>
    </submittedName>
</protein>
<proteinExistence type="predicted"/>
<keyword evidence="2" id="KW-1185">Reference proteome</keyword>
<gene>
    <name evidence="1" type="ORF">EVAR_75706_1</name>
</gene>
<comment type="caution">
    <text evidence="1">The sequence shown here is derived from an EMBL/GenBank/DDBJ whole genome shotgun (WGS) entry which is preliminary data.</text>
</comment>
<reference evidence="1 2" key="1">
    <citation type="journal article" date="2019" name="Commun. Biol.">
        <title>The bagworm genome reveals a unique fibroin gene that provides high tensile strength.</title>
        <authorList>
            <person name="Kono N."/>
            <person name="Nakamura H."/>
            <person name="Ohtoshi R."/>
            <person name="Tomita M."/>
            <person name="Numata K."/>
            <person name="Arakawa K."/>
        </authorList>
    </citation>
    <scope>NUCLEOTIDE SEQUENCE [LARGE SCALE GENOMIC DNA]</scope>
</reference>
<sequence>MEKAEQDRQISSYDLAEELAMDQKTILVHLNKAGHTKKLDNWVQHELTERNLMNRVLICDSLSKLFPVLTERRPTTSPEPAVTIEEDDGEYIETSSASPADSENFTIWTPEMGPSPLDPSMSYLATTGLHSSPHTKAKEAITHLFIANAEPSEIIRVLETRFEQPDSIALLANLDRLRNILRPTDSPRDICLFANSTKNCVATLQVRDRIHYLYNPEIVKNLVDKLTPTQRYRLFDCASEQTTEEPDLWKLDKFIEKEAERRGRFAPPKLIASADFFFFKRTVRNRENDPELKKNNEKKKTLAPIHYCLPTIRVQPLEAEYMKRAEKLWVRASQQESLNSEIAAVTQRALPGDSHLRHSPYILMNAMYSE</sequence>
<organism evidence="1 2">
    <name type="scientific">Eumeta variegata</name>
    <name type="common">Bagworm moth</name>
    <name type="synonym">Eumeta japonica</name>
    <dbReference type="NCBI Taxonomy" id="151549"/>
    <lineage>
        <taxon>Eukaryota</taxon>
        <taxon>Metazoa</taxon>
        <taxon>Ecdysozoa</taxon>
        <taxon>Arthropoda</taxon>
        <taxon>Hexapoda</taxon>
        <taxon>Insecta</taxon>
        <taxon>Pterygota</taxon>
        <taxon>Neoptera</taxon>
        <taxon>Endopterygota</taxon>
        <taxon>Lepidoptera</taxon>
        <taxon>Glossata</taxon>
        <taxon>Ditrysia</taxon>
        <taxon>Tineoidea</taxon>
        <taxon>Psychidae</taxon>
        <taxon>Oiketicinae</taxon>
        <taxon>Eumeta</taxon>
    </lineage>
</organism>
<dbReference type="AlphaFoldDB" id="A0A4C1W434"/>
<evidence type="ECO:0000313" key="1">
    <source>
        <dbReference type="EMBL" id="GBP44837.1"/>
    </source>
</evidence>
<name>A0A4C1W434_EUMVA</name>